<proteinExistence type="predicted"/>
<dbReference type="AlphaFoldDB" id="A0A8T8WWC1"/>
<feature type="region of interest" description="Disordered" evidence="6">
    <location>
        <begin position="90"/>
        <end position="114"/>
    </location>
</feature>
<evidence type="ECO:0000256" key="3">
    <source>
        <dbReference type="ARBA" id="ARBA00023125"/>
    </source>
</evidence>
<organism evidence="8 9">
    <name type="scientific">Aspergillus japonicus CBS 114.51</name>
    <dbReference type="NCBI Taxonomy" id="1448312"/>
    <lineage>
        <taxon>Eukaryota</taxon>
        <taxon>Fungi</taxon>
        <taxon>Dikarya</taxon>
        <taxon>Ascomycota</taxon>
        <taxon>Pezizomycotina</taxon>
        <taxon>Eurotiomycetes</taxon>
        <taxon>Eurotiomycetidae</taxon>
        <taxon>Eurotiales</taxon>
        <taxon>Aspergillaceae</taxon>
        <taxon>Aspergillus</taxon>
        <taxon>Aspergillus subgen. Circumdati</taxon>
    </lineage>
</organism>
<evidence type="ECO:0000256" key="6">
    <source>
        <dbReference type="SAM" id="MobiDB-lite"/>
    </source>
</evidence>
<dbReference type="InterPro" id="IPR036864">
    <property type="entry name" value="Zn2-C6_fun-type_DNA-bd_sf"/>
</dbReference>
<dbReference type="EMBL" id="KZ824806">
    <property type="protein sequence ID" value="RAH80145.1"/>
    <property type="molecule type" value="Genomic_DNA"/>
</dbReference>
<dbReference type="PROSITE" id="PS00463">
    <property type="entry name" value="ZN2_CY6_FUNGAL_1"/>
    <property type="match status" value="1"/>
</dbReference>
<dbReference type="CDD" id="cd12148">
    <property type="entry name" value="fungal_TF_MHR"/>
    <property type="match status" value="1"/>
</dbReference>
<dbReference type="GO" id="GO:0000981">
    <property type="term" value="F:DNA-binding transcription factor activity, RNA polymerase II-specific"/>
    <property type="evidence" value="ECO:0007669"/>
    <property type="project" value="InterPro"/>
</dbReference>
<keyword evidence="2" id="KW-0805">Transcription regulation</keyword>
<feature type="compositionally biased region" description="Polar residues" evidence="6">
    <location>
        <begin position="574"/>
        <end position="591"/>
    </location>
</feature>
<feature type="region of interest" description="Disordered" evidence="6">
    <location>
        <begin position="574"/>
        <end position="594"/>
    </location>
</feature>
<comment type="subcellular location">
    <subcellularLocation>
        <location evidence="1">Nucleus</location>
    </subcellularLocation>
</comment>
<evidence type="ECO:0000256" key="4">
    <source>
        <dbReference type="ARBA" id="ARBA00023163"/>
    </source>
</evidence>
<feature type="compositionally biased region" description="Polar residues" evidence="6">
    <location>
        <begin position="177"/>
        <end position="189"/>
    </location>
</feature>
<dbReference type="CDD" id="cd00067">
    <property type="entry name" value="GAL4"/>
    <property type="match status" value="1"/>
</dbReference>
<sequence>MQRRRTRSGCLPCRTRRRKCDGAHPRCQNCTFHGRRCQWGLKASFHHSRNLTLSRTDAADLANHEQGSSTPLRRHLKVIDETETTIRDYSFLQGPSSPPWSPESSHDRNPPLQCSTANSLEALQGRIARPKPDNSALVVAGQTCTSPPSQPHTLSGIVHIAEDETPANSLVARSTFQDLDQTNGSSETPPSLGPSYKSSSTANARHSVAGIEPNSDTHTAPFSLGKACSGDISVLPEPPSPVSESEKLRLISFYLRGTGTWCETTDSDRHFTVFSIQEMMKSSAFVAAAMSLASRHLDHLQRRQRSVTLELYQHTIRLLLRQDPAHADSSILATCTLLCVYEMMASGVDEWRRHLKGCAGLLQLKKWNGCSPGIVKPCFWAFARIDVWAAFVTRKMTLIPAHFWMNDISLESLAAKGKVDDYCNMANLIFAKIINLLASSFGRNNVDLGESMAALWDEMQDWYRLRPPDVHPLLRQNPSPGSVLPTILHARTSAICGNTYYHAGSILLLQTGAVQLTPDAPRNTQVDAIWHARELMGISTCNPSHANWVNHLQPLYIAGTVFAGYCTAFPPSKHSQSQDVPSYQSAAQQPGSRDFLSLPGIGDRLAQESTMAEEYASEKIFLLKHLSRIEAETGWKTSDRAAELRGLWGLG</sequence>
<gene>
    <name evidence="8" type="ORF">BO86DRAFT_365461</name>
</gene>
<dbReference type="InterPro" id="IPR021858">
    <property type="entry name" value="Fun_TF"/>
</dbReference>
<dbReference type="PANTHER" id="PTHR37534">
    <property type="entry name" value="TRANSCRIPTIONAL ACTIVATOR PROTEIN UGA3"/>
    <property type="match status" value="1"/>
</dbReference>
<dbReference type="OrthoDB" id="4937900at2759"/>
<evidence type="ECO:0000256" key="2">
    <source>
        <dbReference type="ARBA" id="ARBA00023015"/>
    </source>
</evidence>
<dbReference type="PROSITE" id="PS50048">
    <property type="entry name" value="ZN2_CY6_FUNGAL_2"/>
    <property type="match status" value="1"/>
</dbReference>
<dbReference type="Proteomes" id="UP000249497">
    <property type="component" value="Unassembled WGS sequence"/>
</dbReference>
<accession>A0A8T8WWC1</accession>
<dbReference type="GO" id="GO:0000976">
    <property type="term" value="F:transcription cis-regulatory region binding"/>
    <property type="evidence" value="ECO:0007669"/>
    <property type="project" value="TreeGrafter"/>
</dbReference>
<dbReference type="Pfam" id="PF11951">
    <property type="entry name" value="Fungal_trans_2"/>
    <property type="match status" value="1"/>
</dbReference>
<keyword evidence="4" id="KW-0804">Transcription</keyword>
<dbReference type="PANTHER" id="PTHR37534:SF4">
    <property type="entry name" value="ZN(II)2CYS6 TRANSCRIPTION FACTOR (EUROFUNG)"/>
    <property type="match status" value="1"/>
</dbReference>
<dbReference type="GeneID" id="37173748"/>
<reference evidence="8 9" key="1">
    <citation type="submission" date="2018-02" db="EMBL/GenBank/DDBJ databases">
        <title>The genomes of Aspergillus section Nigri reveals drivers in fungal speciation.</title>
        <authorList>
            <consortium name="DOE Joint Genome Institute"/>
            <person name="Vesth T.C."/>
            <person name="Nybo J."/>
            <person name="Theobald S."/>
            <person name="Brandl J."/>
            <person name="Frisvad J.C."/>
            <person name="Nielsen K.F."/>
            <person name="Lyhne E.K."/>
            <person name="Kogle M.E."/>
            <person name="Kuo A."/>
            <person name="Riley R."/>
            <person name="Clum A."/>
            <person name="Nolan M."/>
            <person name="Lipzen A."/>
            <person name="Salamov A."/>
            <person name="Henrissat B."/>
            <person name="Wiebenga A."/>
            <person name="De vries R.P."/>
            <person name="Grigoriev I.V."/>
            <person name="Mortensen U.H."/>
            <person name="Andersen M.R."/>
            <person name="Baker S.E."/>
        </authorList>
    </citation>
    <scope>NUCLEOTIDE SEQUENCE [LARGE SCALE GENOMIC DNA]</scope>
    <source>
        <strain evidence="8 9">CBS 114.51</strain>
    </source>
</reference>
<feature type="domain" description="Zn(2)-C6 fungal-type" evidence="7">
    <location>
        <begin position="9"/>
        <end position="39"/>
    </location>
</feature>
<dbReference type="RefSeq" id="XP_025526039.1">
    <property type="nucleotide sequence ID" value="XM_025670056.1"/>
</dbReference>
<dbReference type="GO" id="GO:0008270">
    <property type="term" value="F:zinc ion binding"/>
    <property type="evidence" value="ECO:0007669"/>
    <property type="project" value="InterPro"/>
</dbReference>
<dbReference type="SMART" id="SM00066">
    <property type="entry name" value="GAL4"/>
    <property type="match status" value="1"/>
</dbReference>
<keyword evidence="3" id="KW-0238">DNA-binding</keyword>
<evidence type="ECO:0000259" key="7">
    <source>
        <dbReference type="PROSITE" id="PS50048"/>
    </source>
</evidence>
<dbReference type="Pfam" id="PF00172">
    <property type="entry name" value="Zn_clus"/>
    <property type="match status" value="1"/>
</dbReference>
<dbReference type="SUPFAM" id="SSF57701">
    <property type="entry name" value="Zn2/Cys6 DNA-binding domain"/>
    <property type="match status" value="1"/>
</dbReference>
<dbReference type="InterPro" id="IPR001138">
    <property type="entry name" value="Zn2Cys6_DnaBD"/>
</dbReference>
<evidence type="ECO:0000256" key="1">
    <source>
        <dbReference type="ARBA" id="ARBA00004123"/>
    </source>
</evidence>
<keyword evidence="5" id="KW-0539">Nucleus</keyword>
<keyword evidence="9" id="KW-1185">Reference proteome</keyword>
<name>A0A8T8WWC1_ASPJA</name>
<evidence type="ECO:0000313" key="8">
    <source>
        <dbReference type="EMBL" id="RAH80145.1"/>
    </source>
</evidence>
<dbReference type="GO" id="GO:0005634">
    <property type="term" value="C:nucleus"/>
    <property type="evidence" value="ECO:0007669"/>
    <property type="project" value="UniProtKB-SubCell"/>
</dbReference>
<dbReference type="Gene3D" id="4.10.240.10">
    <property type="entry name" value="Zn(2)-C6 fungal-type DNA-binding domain"/>
    <property type="match status" value="1"/>
</dbReference>
<evidence type="ECO:0000313" key="9">
    <source>
        <dbReference type="Proteomes" id="UP000249497"/>
    </source>
</evidence>
<dbReference type="GO" id="GO:0045944">
    <property type="term" value="P:positive regulation of transcription by RNA polymerase II"/>
    <property type="evidence" value="ECO:0007669"/>
    <property type="project" value="TreeGrafter"/>
</dbReference>
<evidence type="ECO:0000256" key="5">
    <source>
        <dbReference type="ARBA" id="ARBA00023242"/>
    </source>
</evidence>
<protein>
    <recommendedName>
        <fullName evidence="7">Zn(2)-C6 fungal-type domain-containing protein</fullName>
    </recommendedName>
</protein>
<feature type="region of interest" description="Disordered" evidence="6">
    <location>
        <begin position="177"/>
        <end position="205"/>
    </location>
</feature>